<dbReference type="Proteomes" id="UP001196413">
    <property type="component" value="Unassembled WGS sequence"/>
</dbReference>
<dbReference type="EMBL" id="JAHQIW010001647">
    <property type="protein sequence ID" value="KAJ1353224.1"/>
    <property type="molecule type" value="Genomic_DNA"/>
</dbReference>
<dbReference type="AlphaFoldDB" id="A0AAD5QLH8"/>
<accession>A0AAD5QLH8</accession>
<name>A0AAD5QLH8_PARTN</name>
<feature type="non-terminal residue" evidence="2">
    <location>
        <position position="1"/>
    </location>
</feature>
<dbReference type="Pfam" id="PF03564">
    <property type="entry name" value="DUF1759"/>
    <property type="match status" value="1"/>
</dbReference>
<keyword evidence="3" id="KW-1185">Reference proteome</keyword>
<sequence length="289" mass="32953">MSTPDSSSIRRQILSLKTLLQRHQAAHTQILKEYTVRSGQTDFTHLDDIQIEAFYAEIQGLAITPGKYLVAKEILKTLYDDKVALKHLICTKLAQLPECDPQGRQLPTLYNQMFALVRQLSQATGADDSREITLRAILLNKLPARIRSLVYDKTSHSHNVTPTELLNLLTDIIRKEAVMDVMEPAFPSSAVETGRYDCMIAANSARKSITSHKFIRKHEQQRLGKNCPYCHSSSHSAFQCNVYSDKVFLQAVKKLRQLKPSRFERRGWFLGKTPWSTVTVKKDELRTPK</sequence>
<organism evidence="2 3">
    <name type="scientific">Parelaphostrongylus tenuis</name>
    <name type="common">Meningeal worm</name>
    <dbReference type="NCBI Taxonomy" id="148309"/>
    <lineage>
        <taxon>Eukaryota</taxon>
        <taxon>Metazoa</taxon>
        <taxon>Ecdysozoa</taxon>
        <taxon>Nematoda</taxon>
        <taxon>Chromadorea</taxon>
        <taxon>Rhabditida</taxon>
        <taxon>Rhabditina</taxon>
        <taxon>Rhabditomorpha</taxon>
        <taxon>Strongyloidea</taxon>
        <taxon>Metastrongylidae</taxon>
        <taxon>Parelaphostrongylus</taxon>
    </lineage>
</organism>
<reference evidence="2" key="1">
    <citation type="submission" date="2021-06" db="EMBL/GenBank/DDBJ databases">
        <title>Parelaphostrongylus tenuis whole genome reference sequence.</title>
        <authorList>
            <person name="Garwood T.J."/>
            <person name="Larsen P.A."/>
            <person name="Fountain-Jones N.M."/>
            <person name="Garbe J.R."/>
            <person name="Macchietto M.G."/>
            <person name="Kania S.A."/>
            <person name="Gerhold R.W."/>
            <person name="Richards J.E."/>
            <person name="Wolf T.M."/>
        </authorList>
    </citation>
    <scope>NUCLEOTIDE SEQUENCE</scope>
    <source>
        <strain evidence="2">MNPRO001-30</strain>
        <tissue evidence="2">Meninges</tissue>
    </source>
</reference>
<dbReference type="InterPro" id="IPR005312">
    <property type="entry name" value="DUF1759"/>
</dbReference>
<proteinExistence type="predicted"/>
<gene>
    <name evidence="1" type="ORF">KIN20_009818</name>
    <name evidence="2" type="ORF">KIN20_009824</name>
</gene>
<dbReference type="EMBL" id="JAHQIW010001649">
    <property type="protein sequence ID" value="KAJ1353230.1"/>
    <property type="molecule type" value="Genomic_DNA"/>
</dbReference>
<evidence type="ECO:0000313" key="3">
    <source>
        <dbReference type="Proteomes" id="UP001196413"/>
    </source>
</evidence>
<evidence type="ECO:0000313" key="1">
    <source>
        <dbReference type="EMBL" id="KAJ1353224.1"/>
    </source>
</evidence>
<protein>
    <submittedName>
        <fullName evidence="2">Uncharacterized protein</fullName>
    </submittedName>
</protein>
<comment type="caution">
    <text evidence="2">The sequence shown here is derived from an EMBL/GenBank/DDBJ whole genome shotgun (WGS) entry which is preliminary data.</text>
</comment>
<evidence type="ECO:0000313" key="2">
    <source>
        <dbReference type="EMBL" id="KAJ1353230.1"/>
    </source>
</evidence>